<dbReference type="GO" id="GO:0046168">
    <property type="term" value="P:glycerol-3-phosphate catabolic process"/>
    <property type="evidence" value="ECO:0007669"/>
    <property type="project" value="UniProtKB-UniRule"/>
</dbReference>
<keyword evidence="13" id="KW-1185">Reference proteome</keyword>
<dbReference type="GO" id="GO:0051287">
    <property type="term" value="F:NAD binding"/>
    <property type="evidence" value="ECO:0007669"/>
    <property type="project" value="UniProtKB-UniRule"/>
</dbReference>
<accession>A0A9N8ZPZ5</accession>
<dbReference type="Proteomes" id="UP000789831">
    <property type="component" value="Unassembled WGS sequence"/>
</dbReference>
<dbReference type="Gene3D" id="3.40.50.720">
    <property type="entry name" value="NAD(P)-binding Rossmann-like Domain"/>
    <property type="match status" value="1"/>
</dbReference>
<dbReference type="GO" id="GO:0005829">
    <property type="term" value="C:cytosol"/>
    <property type="evidence" value="ECO:0007669"/>
    <property type="project" value="TreeGrafter"/>
</dbReference>
<dbReference type="GO" id="GO:0141152">
    <property type="term" value="F:glycerol-3-phosphate dehydrogenase (NAD+) activity"/>
    <property type="evidence" value="ECO:0007669"/>
    <property type="project" value="UniProtKB-UniRule"/>
</dbReference>
<comment type="catalytic activity">
    <reaction evidence="4 9">
        <text>sn-glycerol 3-phosphate + NAD(+) = dihydroxyacetone phosphate + NADH + H(+)</text>
        <dbReference type="Rhea" id="RHEA:11092"/>
        <dbReference type="ChEBI" id="CHEBI:15378"/>
        <dbReference type="ChEBI" id="CHEBI:57540"/>
        <dbReference type="ChEBI" id="CHEBI:57597"/>
        <dbReference type="ChEBI" id="CHEBI:57642"/>
        <dbReference type="ChEBI" id="CHEBI:57945"/>
        <dbReference type="EC" id="1.1.1.8"/>
    </reaction>
</comment>
<keyword evidence="2 8" id="KW-0560">Oxidoreductase</keyword>
<dbReference type="AlphaFoldDB" id="A0A9N8ZPZ5"/>
<feature type="binding site" evidence="7">
    <location>
        <position position="41"/>
    </location>
    <ligand>
        <name>NAD(+)</name>
        <dbReference type="ChEBI" id="CHEBI:57540"/>
    </ligand>
</feature>
<evidence type="ECO:0000256" key="8">
    <source>
        <dbReference type="RuleBase" id="RU000437"/>
    </source>
</evidence>
<keyword evidence="3 7" id="KW-0520">NAD</keyword>
<dbReference type="InterPro" id="IPR011128">
    <property type="entry name" value="G3P_DH_NAD-dep_N"/>
</dbReference>
<dbReference type="OrthoDB" id="10263760at2759"/>
<evidence type="ECO:0000259" key="11">
    <source>
        <dbReference type="Pfam" id="PF07479"/>
    </source>
</evidence>
<dbReference type="InterPro" id="IPR008927">
    <property type="entry name" value="6-PGluconate_DH-like_C_sf"/>
</dbReference>
<dbReference type="PRINTS" id="PR00077">
    <property type="entry name" value="GPDHDRGNASE"/>
</dbReference>
<dbReference type="InterPro" id="IPR036291">
    <property type="entry name" value="NAD(P)-bd_dom_sf"/>
</dbReference>
<gene>
    <name evidence="12" type="ORF">AGERDE_LOCUS4345</name>
</gene>
<comment type="similarity">
    <text evidence="1 8">Belongs to the NAD-dependent glycerol-3-phosphate dehydrogenase family.</text>
</comment>
<evidence type="ECO:0000313" key="12">
    <source>
        <dbReference type="EMBL" id="CAG8503033.1"/>
    </source>
</evidence>
<feature type="domain" description="Glycerol-3-phosphate dehydrogenase NAD-dependent C-terminal" evidence="11">
    <location>
        <begin position="193"/>
        <end position="315"/>
    </location>
</feature>
<feature type="binding site" evidence="7">
    <location>
        <position position="153"/>
    </location>
    <ligand>
        <name>NAD(+)</name>
        <dbReference type="ChEBI" id="CHEBI:57540"/>
    </ligand>
</feature>
<dbReference type="EC" id="1.1.1.8" evidence="9"/>
<evidence type="ECO:0000259" key="10">
    <source>
        <dbReference type="Pfam" id="PF01210"/>
    </source>
</evidence>
<dbReference type="Pfam" id="PF01210">
    <property type="entry name" value="NAD_Gly3P_dh_N"/>
    <property type="match status" value="1"/>
</dbReference>
<feature type="binding site" evidence="7">
    <location>
        <position position="268"/>
    </location>
    <ligand>
        <name>NAD(+)</name>
        <dbReference type="ChEBI" id="CHEBI:57540"/>
    </ligand>
</feature>
<dbReference type="InterPro" id="IPR006109">
    <property type="entry name" value="G3P_DH_NAD-dep_C"/>
</dbReference>
<evidence type="ECO:0000256" key="3">
    <source>
        <dbReference type="ARBA" id="ARBA00023027"/>
    </source>
</evidence>
<dbReference type="InterPro" id="IPR006168">
    <property type="entry name" value="G3P_DH_NAD-dep"/>
</dbReference>
<sequence length="317" mass="34647">MGLEKVALIGSGNWGSVIANIIGKNVQLHPGFDHEVKMWVFEEIINGQKLTDIINETHENTKYLPGFKLSSNLKAVPDLLEAAHDATVLVFVIPHQFVKGVCNQLKGRILPNAKAISLVKGVDVDETGLHPITQIISENLNISVSSLSGANIANEIAKENFSETTVGYHIREEGELFKHLLETPYFRVGIIEDVIGVELCGALKNVIAIAAGIIDGLKLGENAKAAVIRIGLLEMKKFAQTFYAGVKDETFFESCGIADVITSSYGGRNRRVAEAFVTTQKPFEQLEKELLAGQKLQGTLTAREINSVLRRKGLENE</sequence>
<feature type="domain" description="Glycerol-3-phosphate dehydrogenase NAD-dependent N-terminal" evidence="10">
    <location>
        <begin position="5"/>
        <end position="169"/>
    </location>
</feature>
<evidence type="ECO:0000256" key="9">
    <source>
        <dbReference type="RuleBase" id="RU361243"/>
    </source>
</evidence>
<evidence type="ECO:0000256" key="4">
    <source>
        <dbReference type="ARBA" id="ARBA00048683"/>
    </source>
</evidence>
<feature type="active site" description="Proton acceptor" evidence="5">
    <location>
        <position position="204"/>
    </location>
</feature>
<dbReference type="EMBL" id="CAJVPL010000493">
    <property type="protein sequence ID" value="CAG8503033.1"/>
    <property type="molecule type" value="Genomic_DNA"/>
</dbReference>
<dbReference type="FunFam" id="1.10.1040.10:FF:000004">
    <property type="entry name" value="Glycerol-3-phosphate dehydrogenase [NAD(+)]"/>
    <property type="match status" value="1"/>
</dbReference>
<feature type="binding site" evidence="7">
    <location>
        <begin position="10"/>
        <end position="15"/>
    </location>
    <ligand>
        <name>NAD(+)</name>
        <dbReference type="ChEBI" id="CHEBI:57540"/>
    </ligand>
</feature>
<dbReference type="FunFam" id="3.40.50.720:FF:000365">
    <property type="entry name" value="Glycerol-3-phosphate dehydrogenase [NAD(+)]"/>
    <property type="match status" value="1"/>
</dbReference>
<reference evidence="12" key="1">
    <citation type="submission" date="2021-06" db="EMBL/GenBank/DDBJ databases">
        <authorList>
            <person name="Kallberg Y."/>
            <person name="Tangrot J."/>
            <person name="Rosling A."/>
        </authorList>
    </citation>
    <scope>NUCLEOTIDE SEQUENCE</scope>
    <source>
        <strain evidence="12">MT106</strain>
    </source>
</reference>
<dbReference type="NCBIfam" id="TIGR03376">
    <property type="entry name" value="glycerol3P_DH"/>
    <property type="match status" value="1"/>
</dbReference>
<organism evidence="12 13">
    <name type="scientific">Ambispora gerdemannii</name>
    <dbReference type="NCBI Taxonomy" id="144530"/>
    <lineage>
        <taxon>Eukaryota</taxon>
        <taxon>Fungi</taxon>
        <taxon>Fungi incertae sedis</taxon>
        <taxon>Mucoromycota</taxon>
        <taxon>Glomeromycotina</taxon>
        <taxon>Glomeromycetes</taxon>
        <taxon>Archaeosporales</taxon>
        <taxon>Ambisporaceae</taxon>
        <taxon>Ambispora</taxon>
    </lineage>
</organism>
<dbReference type="SUPFAM" id="SSF48179">
    <property type="entry name" value="6-phosphogluconate dehydrogenase C-terminal domain-like"/>
    <property type="match status" value="1"/>
</dbReference>
<feature type="binding site" evidence="7">
    <location>
        <position position="295"/>
    </location>
    <ligand>
        <name>NAD(+)</name>
        <dbReference type="ChEBI" id="CHEBI:57540"/>
    </ligand>
</feature>
<dbReference type="Pfam" id="PF07479">
    <property type="entry name" value="NAD_Gly3P_dh_C"/>
    <property type="match status" value="1"/>
</dbReference>
<dbReference type="PANTHER" id="PTHR11728:SF8">
    <property type="entry name" value="GLYCEROL-3-PHOSPHATE DEHYDROGENASE [NAD(+)]-RELATED"/>
    <property type="match status" value="1"/>
</dbReference>
<dbReference type="InterPro" id="IPR013328">
    <property type="entry name" value="6PGD_dom2"/>
</dbReference>
<dbReference type="InterPro" id="IPR017751">
    <property type="entry name" value="G3P_DH_NAD-dep_euk"/>
</dbReference>
<evidence type="ECO:0000313" key="13">
    <source>
        <dbReference type="Proteomes" id="UP000789831"/>
    </source>
</evidence>
<protein>
    <recommendedName>
        <fullName evidence="9">Glycerol-3-phosphate dehydrogenase [NAD(+)]</fullName>
        <ecNumber evidence="9">1.1.1.8</ecNumber>
    </recommendedName>
</protein>
<name>A0A9N8ZPZ5_9GLOM</name>
<dbReference type="GO" id="GO:0005975">
    <property type="term" value="P:carbohydrate metabolic process"/>
    <property type="evidence" value="ECO:0007669"/>
    <property type="project" value="InterPro"/>
</dbReference>
<evidence type="ECO:0000256" key="2">
    <source>
        <dbReference type="ARBA" id="ARBA00023002"/>
    </source>
</evidence>
<feature type="binding site" evidence="7">
    <location>
        <position position="297"/>
    </location>
    <ligand>
        <name>NAD(+)</name>
        <dbReference type="ChEBI" id="CHEBI:57540"/>
    </ligand>
</feature>
<feature type="binding site" evidence="6">
    <location>
        <begin position="268"/>
        <end position="269"/>
    </location>
    <ligand>
        <name>substrate</name>
    </ligand>
</feature>
<dbReference type="PROSITE" id="PS00957">
    <property type="entry name" value="NAD_G3PDH"/>
    <property type="match status" value="1"/>
</dbReference>
<feature type="binding site" evidence="6">
    <location>
        <position position="120"/>
    </location>
    <ligand>
        <name>substrate</name>
    </ligand>
</feature>
<evidence type="ECO:0000256" key="5">
    <source>
        <dbReference type="PIRSR" id="PIRSR000114-1"/>
    </source>
</evidence>
<proteinExistence type="inferred from homology"/>
<dbReference type="PANTHER" id="PTHR11728">
    <property type="entry name" value="GLYCEROL-3-PHOSPHATE DEHYDROGENASE"/>
    <property type="match status" value="1"/>
</dbReference>
<dbReference type="PIRSF" id="PIRSF000114">
    <property type="entry name" value="Glycerol-3-P_dh"/>
    <property type="match status" value="1"/>
</dbReference>
<evidence type="ECO:0000256" key="1">
    <source>
        <dbReference type="ARBA" id="ARBA00011009"/>
    </source>
</evidence>
<feature type="binding site" evidence="7">
    <location>
        <position position="97"/>
    </location>
    <ligand>
        <name>NAD(+)</name>
        <dbReference type="ChEBI" id="CHEBI:57540"/>
    </ligand>
</feature>
<dbReference type="GO" id="GO:0042803">
    <property type="term" value="F:protein homodimerization activity"/>
    <property type="evidence" value="ECO:0007669"/>
    <property type="project" value="InterPro"/>
</dbReference>
<dbReference type="GO" id="GO:0005634">
    <property type="term" value="C:nucleus"/>
    <property type="evidence" value="ECO:0007669"/>
    <property type="project" value="TreeGrafter"/>
</dbReference>
<dbReference type="SUPFAM" id="SSF51735">
    <property type="entry name" value="NAD(P)-binding Rossmann-fold domains"/>
    <property type="match status" value="1"/>
</dbReference>
<comment type="caution">
    <text evidence="12">The sequence shown here is derived from an EMBL/GenBank/DDBJ whole genome shotgun (WGS) entry which is preliminary data.</text>
</comment>
<evidence type="ECO:0000256" key="7">
    <source>
        <dbReference type="PIRSR" id="PIRSR000114-3"/>
    </source>
</evidence>
<evidence type="ECO:0000256" key="6">
    <source>
        <dbReference type="PIRSR" id="PIRSR000114-2"/>
    </source>
</evidence>
<dbReference type="Gene3D" id="1.10.1040.10">
    <property type="entry name" value="N-(1-d-carboxylethyl)-l-norvaline Dehydrogenase, domain 2"/>
    <property type="match status" value="1"/>
</dbReference>